<dbReference type="InterPro" id="IPR013766">
    <property type="entry name" value="Thioredoxin_domain"/>
</dbReference>
<keyword evidence="2" id="KW-0676">Redox-active center</keyword>
<reference evidence="5 6" key="1">
    <citation type="submission" date="2016-11" db="EMBL/GenBank/DDBJ databases">
        <authorList>
            <person name="Jaros S."/>
            <person name="Januszkiewicz K."/>
            <person name="Wedrychowicz H."/>
        </authorList>
    </citation>
    <scope>NUCLEOTIDE SEQUENCE [LARGE SCALE GENOMIC DNA]</scope>
    <source>
        <strain evidence="5 6">DSM 21986</strain>
    </source>
</reference>
<proteinExistence type="predicted"/>
<name>A0A1M4UU36_9BACT</name>
<dbReference type="EMBL" id="FQUS01000002">
    <property type="protein sequence ID" value="SHE60189.1"/>
    <property type="molecule type" value="Genomic_DNA"/>
</dbReference>
<organism evidence="5 6">
    <name type="scientific">Fodinibius roseus</name>
    <dbReference type="NCBI Taxonomy" id="1194090"/>
    <lineage>
        <taxon>Bacteria</taxon>
        <taxon>Pseudomonadati</taxon>
        <taxon>Balneolota</taxon>
        <taxon>Balneolia</taxon>
        <taxon>Balneolales</taxon>
        <taxon>Balneolaceae</taxon>
        <taxon>Fodinibius</taxon>
    </lineage>
</organism>
<evidence type="ECO:0000313" key="6">
    <source>
        <dbReference type="Proteomes" id="UP000184041"/>
    </source>
</evidence>
<accession>A0A1M4UU36</accession>
<keyword evidence="3" id="KW-1133">Transmembrane helix</keyword>
<dbReference type="PANTHER" id="PTHR15337:SF11">
    <property type="entry name" value="THIOREDOXIN DOMAIN-CONTAINING PROTEIN"/>
    <property type="match status" value="1"/>
</dbReference>
<dbReference type="AlphaFoldDB" id="A0A1M4UU36"/>
<dbReference type="InterPro" id="IPR051099">
    <property type="entry name" value="AGR/TXD"/>
</dbReference>
<dbReference type="CDD" id="cd02947">
    <property type="entry name" value="TRX_family"/>
    <property type="match status" value="1"/>
</dbReference>
<dbReference type="SUPFAM" id="SSF52833">
    <property type="entry name" value="Thioredoxin-like"/>
    <property type="match status" value="1"/>
</dbReference>
<dbReference type="InterPro" id="IPR017937">
    <property type="entry name" value="Thioredoxin_CS"/>
</dbReference>
<keyword evidence="3" id="KW-0812">Transmembrane</keyword>
<gene>
    <name evidence="5" type="ORF">SAMN05443144_102126</name>
</gene>
<keyword evidence="6" id="KW-1185">Reference proteome</keyword>
<keyword evidence="3" id="KW-0472">Membrane</keyword>
<dbReference type="InterPro" id="IPR036249">
    <property type="entry name" value="Thioredoxin-like_sf"/>
</dbReference>
<feature type="domain" description="Thioredoxin" evidence="4">
    <location>
        <begin position="27"/>
        <end position="157"/>
    </location>
</feature>
<dbReference type="PROSITE" id="PS51352">
    <property type="entry name" value="THIOREDOXIN_2"/>
    <property type="match status" value="1"/>
</dbReference>
<evidence type="ECO:0000313" key="5">
    <source>
        <dbReference type="EMBL" id="SHE60189.1"/>
    </source>
</evidence>
<dbReference type="PANTHER" id="PTHR15337">
    <property type="entry name" value="ANTERIOR GRADIENT PROTEIN-RELATED"/>
    <property type="match status" value="1"/>
</dbReference>
<dbReference type="Gene3D" id="3.40.30.10">
    <property type="entry name" value="Glutaredoxin"/>
    <property type="match status" value="1"/>
</dbReference>
<sequence length="174" mass="19649">MQHTATGIRSAYGIILLAVYLSISLLLVGLRPAHSQELQWLPFEKALATADSSNRPVLVDIWAPWCGWCRKLKKEVYPALAPEWSGQFVLTRVNRDDREAVHHYRGQKLSSLRLAQKLGARQVPSIVFLNARGKYLLHVTGFLDAKSLEPLLAYIATGAYHRQSFETFQKESGF</sequence>
<evidence type="ECO:0000256" key="3">
    <source>
        <dbReference type="SAM" id="Phobius"/>
    </source>
</evidence>
<evidence type="ECO:0000256" key="1">
    <source>
        <dbReference type="ARBA" id="ARBA00022729"/>
    </source>
</evidence>
<dbReference type="Proteomes" id="UP000184041">
    <property type="component" value="Unassembled WGS sequence"/>
</dbReference>
<evidence type="ECO:0000256" key="2">
    <source>
        <dbReference type="ARBA" id="ARBA00023284"/>
    </source>
</evidence>
<dbReference type="PROSITE" id="PS00194">
    <property type="entry name" value="THIOREDOXIN_1"/>
    <property type="match status" value="1"/>
</dbReference>
<dbReference type="InterPro" id="IPR012336">
    <property type="entry name" value="Thioredoxin-like_fold"/>
</dbReference>
<feature type="transmembrane region" description="Helical" evidence="3">
    <location>
        <begin position="12"/>
        <end position="30"/>
    </location>
</feature>
<dbReference type="Pfam" id="PF13098">
    <property type="entry name" value="Thioredoxin_2"/>
    <property type="match status" value="1"/>
</dbReference>
<evidence type="ECO:0000259" key="4">
    <source>
        <dbReference type="PROSITE" id="PS51352"/>
    </source>
</evidence>
<protein>
    <submittedName>
        <fullName evidence="5">Thioredoxin-related protein</fullName>
    </submittedName>
</protein>
<keyword evidence="1" id="KW-0732">Signal</keyword>